<accession>A0ABY7LZ20</accession>
<dbReference type="EMBL" id="CP114768">
    <property type="protein sequence ID" value="WBA44198.1"/>
    <property type="molecule type" value="Genomic_DNA"/>
</dbReference>
<keyword evidence="1" id="KW-0614">Plasmid</keyword>
<organism evidence="1 2">
    <name type="scientific">Hymenobacter canadensis</name>
    <dbReference type="NCBI Taxonomy" id="2999067"/>
    <lineage>
        <taxon>Bacteria</taxon>
        <taxon>Pseudomonadati</taxon>
        <taxon>Bacteroidota</taxon>
        <taxon>Cytophagia</taxon>
        <taxon>Cytophagales</taxon>
        <taxon>Hymenobacteraceae</taxon>
        <taxon>Hymenobacter</taxon>
    </lineage>
</organism>
<keyword evidence="2" id="KW-1185">Reference proteome</keyword>
<proteinExistence type="predicted"/>
<geneLocation type="plasmid" evidence="1 2">
    <name>unnamed1</name>
</geneLocation>
<sequence length="220" mass="24570">MGFLQWVTAFITGHASVSAPATPFAAAADGLQLAAHYGDFAAFLYRPDFDRFLRTQVLPFREPDSVHLGFLDEDHWPEIHPFNFPGPFYTGSSDTCGTGVGEAPANVMNDADCCEFVFRQPVTFHELDAVLNAAAVEVFDSYSSNGHERWTYAACRAWWANRDTLLRHLADEGVAAMNDGQVQRYGDYLRGDAEADLRRYCYFLLNGSYPTDPQIPLPEL</sequence>
<dbReference type="RefSeq" id="WP_269562226.1">
    <property type="nucleotide sequence ID" value="NZ_CP114768.1"/>
</dbReference>
<evidence type="ECO:0008006" key="3">
    <source>
        <dbReference type="Google" id="ProtNLM"/>
    </source>
</evidence>
<protein>
    <recommendedName>
        <fullName evidence="3">Ferredoxin</fullName>
    </recommendedName>
</protein>
<dbReference type="Proteomes" id="UP001211005">
    <property type="component" value="Plasmid unnamed1"/>
</dbReference>
<reference evidence="1 2" key="1">
    <citation type="submission" date="2022-12" db="EMBL/GenBank/DDBJ databases">
        <title>Hymenobacter canadensis sp. nov. isolated from lake water of the Cambridge Bay, Canada.</title>
        <authorList>
            <person name="Kim W.H."/>
            <person name="Lee Y.M."/>
        </authorList>
    </citation>
    <scope>NUCLEOTIDE SEQUENCE [LARGE SCALE GENOMIC DNA]</scope>
    <source>
        <strain evidence="1 2">PAMC 29467</strain>
        <plasmid evidence="1 2">unnamed1</plasmid>
    </source>
</reference>
<name>A0ABY7LZ20_9BACT</name>
<gene>
    <name evidence="1" type="ORF">O3303_20130</name>
</gene>
<evidence type="ECO:0000313" key="1">
    <source>
        <dbReference type="EMBL" id="WBA44198.1"/>
    </source>
</evidence>
<evidence type="ECO:0000313" key="2">
    <source>
        <dbReference type="Proteomes" id="UP001211005"/>
    </source>
</evidence>